<gene>
    <name evidence="1" type="ORF">ACFSYC_18355</name>
</gene>
<dbReference type="EMBL" id="JBHUON010000031">
    <property type="protein sequence ID" value="MFD2866665.1"/>
    <property type="molecule type" value="Genomic_DNA"/>
</dbReference>
<comment type="caution">
    <text evidence="1">The sequence shown here is derived from an EMBL/GenBank/DDBJ whole genome shotgun (WGS) entry which is preliminary data.</text>
</comment>
<protein>
    <submittedName>
        <fullName evidence="1">Uncharacterized protein</fullName>
    </submittedName>
</protein>
<organism evidence="1 2">
    <name type="scientific">Mucilaginibacter antarcticus</name>
    <dbReference type="NCBI Taxonomy" id="1855725"/>
    <lineage>
        <taxon>Bacteria</taxon>
        <taxon>Pseudomonadati</taxon>
        <taxon>Bacteroidota</taxon>
        <taxon>Sphingobacteriia</taxon>
        <taxon>Sphingobacteriales</taxon>
        <taxon>Sphingobacteriaceae</taxon>
        <taxon>Mucilaginibacter</taxon>
    </lineage>
</organism>
<dbReference type="Proteomes" id="UP001597601">
    <property type="component" value="Unassembled WGS sequence"/>
</dbReference>
<accession>A0ABW5XUP5</accession>
<dbReference type="RefSeq" id="WP_377130306.1">
    <property type="nucleotide sequence ID" value="NZ_JBHUHN010000001.1"/>
</dbReference>
<keyword evidence="2" id="KW-1185">Reference proteome</keyword>
<reference evidence="2" key="1">
    <citation type="journal article" date="2019" name="Int. J. Syst. Evol. Microbiol.">
        <title>The Global Catalogue of Microorganisms (GCM) 10K type strain sequencing project: providing services to taxonomists for standard genome sequencing and annotation.</title>
        <authorList>
            <consortium name="The Broad Institute Genomics Platform"/>
            <consortium name="The Broad Institute Genome Sequencing Center for Infectious Disease"/>
            <person name="Wu L."/>
            <person name="Ma J."/>
        </authorList>
    </citation>
    <scope>NUCLEOTIDE SEQUENCE [LARGE SCALE GENOMIC DNA]</scope>
    <source>
        <strain evidence="2">KCTC 52232</strain>
    </source>
</reference>
<evidence type="ECO:0000313" key="1">
    <source>
        <dbReference type="EMBL" id="MFD2866665.1"/>
    </source>
</evidence>
<proteinExistence type="predicted"/>
<name>A0ABW5XUP5_9SPHI</name>
<sequence>MAALPVKAEALESVTVPELTAILKSGPYLQAPTTNSIIIRCITNSPVYQPFTCL</sequence>
<evidence type="ECO:0000313" key="2">
    <source>
        <dbReference type="Proteomes" id="UP001597601"/>
    </source>
</evidence>